<dbReference type="Pfam" id="PF00472">
    <property type="entry name" value="RF-1"/>
    <property type="match status" value="1"/>
</dbReference>
<dbReference type="InterPro" id="IPR050057">
    <property type="entry name" value="Prokaryotic/Mito_RF"/>
</dbReference>
<keyword evidence="2" id="KW-0488">Methylation</keyword>
<dbReference type="Proteomes" id="UP000034706">
    <property type="component" value="Unassembled WGS sequence"/>
</dbReference>
<dbReference type="AlphaFoldDB" id="A0A0G0LGA5"/>
<comment type="caution">
    <text evidence="5">The sequence shown here is derived from an EMBL/GenBank/DDBJ whole genome shotgun (WGS) entry which is preliminary data.</text>
</comment>
<dbReference type="SUPFAM" id="SSF75620">
    <property type="entry name" value="Release factor"/>
    <property type="match status" value="1"/>
</dbReference>
<organism evidence="5 6">
    <name type="scientific">Candidatus Azambacteria bacterium GW2011_GWA2_39_10</name>
    <dbReference type="NCBI Taxonomy" id="1618611"/>
    <lineage>
        <taxon>Bacteria</taxon>
        <taxon>Candidatus Azamiibacteriota</taxon>
    </lineage>
</organism>
<evidence type="ECO:0000256" key="3">
    <source>
        <dbReference type="ARBA" id="ARBA00022917"/>
    </source>
</evidence>
<dbReference type="PATRIC" id="fig|1618611.3.peg.319"/>
<dbReference type="PANTHER" id="PTHR43804">
    <property type="entry name" value="LD18447P"/>
    <property type="match status" value="1"/>
</dbReference>
<dbReference type="GO" id="GO:0005737">
    <property type="term" value="C:cytoplasm"/>
    <property type="evidence" value="ECO:0007669"/>
    <property type="project" value="UniProtKB-ARBA"/>
</dbReference>
<dbReference type="Gene3D" id="3.30.70.1660">
    <property type="match status" value="1"/>
</dbReference>
<evidence type="ECO:0000313" key="6">
    <source>
        <dbReference type="Proteomes" id="UP000034706"/>
    </source>
</evidence>
<reference evidence="5 6" key="1">
    <citation type="journal article" date="2015" name="Nature">
        <title>rRNA introns, odd ribosomes, and small enigmatic genomes across a large radiation of phyla.</title>
        <authorList>
            <person name="Brown C.T."/>
            <person name="Hug L.A."/>
            <person name="Thomas B.C."/>
            <person name="Sharon I."/>
            <person name="Castelle C.J."/>
            <person name="Singh A."/>
            <person name="Wilkins M.J."/>
            <person name="Williams K.H."/>
            <person name="Banfield J.F."/>
        </authorList>
    </citation>
    <scope>NUCLEOTIDE SEQUENCE [LARGE SCALE GENOMIC DNA]</scope>
</reference>
<evidence type="ECO:0000256" key="2">
    <source>
        <dbReference type="ARBA" id="ARBA00022481"/>
    </source>
</evidence>
<accession>A0A0G0LGA5</accession>
<dbReference type="GO" id="GO:0003747">
    <property type="term" value="F:translation release factor activity"/>
    <property type="evidence" value="ECO:0007669"/>
    <property type="project" value="InterPro"/>
</dbReference>
<dbReference type="PANTHER" id="PTHR43804:SF7">
    <property type="entry name" value="LD18447P"/>
    <property type="match status" value="1"/>
</dbReference>
<dbReference type="InterPro" id="IPR000352">
    <property type="entry name" value="Pep_chain_release_fac_I"/>
</dbReference>
<protein>
    <submittedName>
        <fullName evidence="5">Peptide chain release factor 1</fullName>
    </submittedName>
</protein>
<dbReference type="PROSITE" id="PS00745">
    <property type="entry name" value="RF_PROK_I"/>
    <property type="match status" value="1"/>
</dbReference>
<dbReference type="FunFam" id="3.30.160.20:FF:000004">
    <property type="entry name" value="Peptide chain release factor 1"/>
    <property type="match status" value="1"/>
</dbReference>
<dbReference type="Gene3D" id="3.30.160.20">
    <property type="match status" value="1"/>
</dbReference>
<feature type="domain" description="Prokaryotic-type class I peptide chain release factors" evidence="4">
    <location>
        <begin position="13"/>
        <end position="29"/>
    </location>
</feature>
<comment type="similarity">
    <text evidence="1">Belongs to the prokaryotic/mitochondrial release factor family.</text>
</comment>
<sequence length="137" mass="15618">KIEPKDLRIDTFRSSGAGGQNVNKVETAIRITHLPTGIVVACQSQRSQSQNREVAMNILRAKLAEMQKEKITGETSAERRAQIGMAERAEKMRTYNFPQDRITDHRIGKSWHNMEKILDGNMKPMIEALIKEQNKTK</sequence>
<proteinExistence type="inferred from homology"/>
<evidence type="ECO:0000256" key="1">
    <source>
        <dbReference type="ARBA" id="ARBA00010835"/>
    </source>
</evidence>
<dbReference type="InterPro" id="IPR045853">
    <property type="entry name" value="Pep_chain_release_fac_I_sf"/>
</dbReference>
<evidence type="ECO:0000313" key="5">
    <source>
        <dbReference type="EMBL" id="KKQ90918.1"/>
    </source>
</evidence>
<gene>
    <name evidence="5" type="ORF">UT16_C0028G0001</name>
</gene>
<dbReference type="EMBL" id="LBVT01000028">
    <property type="protein sequence ID" value="KKQ90918.1"/>
    <property type="molecule type" value="Genomic_DNA"/>
</dbReference>
<evidence type="ECO:0000259" key="4">
    <source>
        <dbReference type="PROSITE" id="PS00745"/>
    </source>
</evidence>
<keyword evidence="3" id="KW-0648">Protein biosynthesis</keyword>
<name>A0A0G0LGA5_9BACT</name>
<feature type="non-terminal residue" evidence="5">
    <location>
        <position position="1"/>
    </location>
</feature>